<keyword evidence="1" id="KW-0472">Membrane</keyword>
<protein>
    <recommendedName>
        <fullName evidence="2">2TM domain-containing protein</fullName>
    </recommendedName>
</protein>
<feature type="domain" description="2TM" evidence="2">
    <location>
        <begin position="14"/>
        <end position="83"/>
    </location>
</feature>
<name>A0A844B3M1_9BURK</name>
<sequence>MSKNYDPNDIDRIARRRAGMKMGFFIHAAVYIVVNLMLAVLSAMSDRSWAIFPALGWGLGLAIHGVVVFLATGGGGLQDRMVQQERERLQAQRDGQQ</sequence>
<dbReference type="Pfam" id="PF13239">
    <property type="entry name" value="2TM"/>
    <property type="match status" value="1"/>
</dbReference>
<dbReference type="AlphaFoldDB" id="A0A844B3M1"/>
<evidence type="ECO:0000259" key="2">
    <source>
        <dbReference type="Pfam" id="PF13239"/>
    </source>
</evidence>
<dbReference type="InterPro" id="IPR025698">
    <property type="entry name" value="2TM_dom"/>
</dbReference>
<comment type="caution">
    <text evidence="3">The sequence shown here is derived from an EMBL/GenBank/DDBJ whole genome shotgun (WGS) entry which is preliminary data.</text>
</comment>
<feature type="transmembrane region" description="Helical" evidence="1">
    <location>
        <begin position="50"/>
        <end position="71"/>
    </location>
</feature>
<gene>
    <name evidence="3" type="ORF">GHT07_11075</name>
</gene>
<keyword evidence="4" id="KW-1185">Reference proteome</keyword>
<feature type="transmembrane region" description="Helical" evidence="1">
    <location>
        <begin position="22"/>
        <end position="44"/>
    </location>
</feature>
<evidence type="ECO:0000313" key="3">
    <source>
        <dbReference type="EMBL" id="MRD47822.1"/>
    </source>
</evidence>
<organism evidence="3 4">
    <name type="scientific">Caenimonas koreensis DSM 17982</name>
    <dbReference type="NCBI Taxonomy" id="1121255"/>
    <lineage>
        <taxon>Bacteria</taxon>
        <taxon>Pseudomonadati</taxon>
        <taxon>Pseudomonadota</taxon>
        <taxon>Betaproteobacteria</taxon>
        <taxon>Burkholderiales</taxon>
        <taxon>Comamonadaceae</taxon>
        <taxon>Caenimonas</taxon>
    </lineage>
</organism>
<dbReference type="OrthoDB" id="21915at2"/>
<reference evidence="3 4" key="1">
    <citation type="submission" date="2019-11" db="EMBL/GenBank/DDBJ databases">
        <title>Caenimonas koreensis gen. nov., sp. nov., isolated from activated sludge.</title>
        <authorList>
            <person name="Seung H.R."/>
        </authorList>
    </citation>
    <scope>NUCLEOTIDE SEQUENCE [LARGE SCALE GENOMIC DNA]</scope>
    <source>
        <strain evidence="3 4">EMB320</strain>
    </source>
</reference>
<dbReference type="EMBL" id="WJBU01000010">
    <property type="protein sequence ID" value="MRD47822.1"/>
    <property type="molecule type" value="Genomic_DNA"/>
</dbReference>
<keyword evidence="1" id="KW-0812">Transmembrane</keyword>
<evidence type="ECO:0000256" key="1">
    <source>
        <dbReference type="SAM" id="Phobius"/>
    </source>
</evidence>
<evidence type="ECO:0000313" key="4">
    <source>
        <dbReference type="Proteomes" id="UP000487350"/>
    </source>
</evidence>
<proteinExistence type="predicted"/>
<dbReference type="RefSeq" id="WP_153585153.1">
    <property type="nucleotide sequence ID" value="NZ_WJBU01000010.1"/>
</dbReference>
<accession>A0A844B3M1</accession>
<keyword evidence="1" id="KW-1133">Transmembrane helix</keyword>
<dbReference type="Proteomes" id="UP000487350">
    <property type="component" value="Unassembled WGS sequence"/>
</dbReference>